<proteinExistence type="predicted"/>
<dbReference type="PANTHER" id="PTHR22911:SF137">
    <property type="entry name" value="SOLUTE CARRIER FAMILY 35 MEMBER G2-RELATED"/>
    <property type="match status" value="1"/>
</dbReference>
<keyword evidence="1" id="KW-1133">Transmembrane helix</keyword>
<name>B9XAP8_PEDPL</name>
<feature type="domain" description="EamA" evidence="2">
    <location>
        <begin position="4"/>
        <end position="131"/>
    </location>
</feature>
<organism evidence="3 4">
    <name type="scientific">Pedosphaera parvula (strain Ellin514)</name>
    <dbReference type="NCBI Taxonomy" id="320771"/>
    <lineage>
        <taxon>Bacteria</taxon>
        <taxon>Pseudomonadati</taxon>
        <taxon>Verrucomicrobiota</taxon>
        <taxon>Pedosphaerae</taxon>
        <taxon>Pedosphaerales</taxon>
        <taxon>Pedosphaeraceae</taxon>
        <taxon>Pedosphaera</taxon>
    </lineage>
</organism>
<comment type="caution">
    <text evidence="3">The sequence shown here is derived from an EMBL/GenBank/DDBJ whole genome shotgun (WGS) entry which is preliminary data.</text>
</comment>
<reference evidence="3 4" key="1">
    <citation type="journal article" date="2011" name="J. Bacteriol.">
        <title>Genome sequence of 'Pedosphaera parvula' Ellin514, an aerobic Verrucomicrobial isolate from pasture soil.</title>
        <authorList>
            <person name="Kant R."/>
            <person name="van Passel M.W."/>
            <person name="Sangwan P."/>
            <person name="Palva A."/>
            <person name="Lucas S."/>
            <person name="Copeland A."/>
            <person name="Lapidus A."/>
            <person name="Glavina Del Rio T."/>
            <person name="Dalin E."/>
            <person name="Tice H."/>
            <person name="Bruce D."/>
            <person name="Goodwin L."/>
            <person name="Pitluck S."/>
            <person name="Chertkov O."/>
            <person name="Larimer F.W."/>
            <person name="Land M.L."/>
            <person name="Hauser L."/>
            <person name="Brettin T.S."/>
            <person name="Detter J.C."/>
            <person name="Han S."/>
            <person name="de Vos W.M."/>
            <person name="Janssen P.H."/>
            <person name="Smidt H."/>
        </authorList>
    </citation>
    <scope>NUCLEOTIDE SEQUENCE [LARGE SCALE GENOMIC DNA]</scope>
    <source>
        <strain evidence="3 4">Ellin514</strain>
    </source>
</reference>
<dbReference type="EMBL" id="ABOX02000002">
    <property type="protein sequence ID" value="EEF63083.1"/>
    <property type="molecule type" value="Genomic_DNA"/>
</dbReference>
<dbReference type="OrthoDB" id="186049at2"/>
<dbReference type="Gene3D" id="1.10.3730.20">
    <property type="match status" value="1"/>
</dbReference>
<feature type="transmembrane region" description="Helical" evidence="1">
    <location>
        <begin position="45"/>
        <end position="77"/>
    </location>
</feature>
<feature type="transmembrane region" description="Helical" evidence="1">
    <location>
        <begin position="146"/>
        <end position="165"/>
    </location>
</feature>
<dbReference type="InterPro" id="IPR000620">
    <property type="entry name" value="EamA_dom"/>
</dbReference>
<feature type="transmembrane region" description="Helical" evidence="1">
    <location>
        <begin position="230"/>
        <end position="253"/>
    </location>
</feature>
<accession>B9XAP8</accession>
<dbReference type="PANTHER" id="PTHR22911">
    <property type="entry name" value="ACYL-MALONYL CONDENSING ENZYME-RELATED"/>
    <property type="match status" value="1"/>
</dbReference>
<feature type="transmembrane region" description="Helical" evidence="1">
    <location>
        <begin position="286"/>
        <end position="305"/>
    </location>
</feature>
<sequence length="306" mass="32691" precursor="true">MFPAFLTTIFFSLSAISGSRCAKAFGGLEANFWRLTIATVLLTSYAIFFGHPISGGAGALFILSGAIGVGVGDMLYFQALPRIGSRLSVLLIQCLSVPFAATVEWLWLGTTLSSKQFIWVGVILAGILLALFPLHHAHSTRREKVAGVCFGILAAVGNSFGAVLSRKAYGAALEAGFNIDGPTAAFQRIWGGVLVASTVLVFAKWPAIQSVFKNCKILFTAEYKSKWRSVWPWVVITSLAGQTFGVTCFQWALKNNPTGVVLPIIATTPLVAIPFSQVLEKERPSLRSILGGLIAVGGVIALLKLK</sequence>
<evidence type="ECO:0000313" key="4">
    <source>
        <dbReference type="Proteomes" id="UP000003688"/>
    </source>
</evidence>
<keyword evidence="1" id="KW-0472">Membrane</keyword>
<feature type="transmembrane region" description="Helical" evidence="1">
    <location>
        <begin position="89"/>
        <end position="110"/>
    </location>
</feature>
<dbReference type="InterPro" id="IPR037185">
    <property type="entry name" value="EmrE-like"/>
</dbReference>
<gene>
    <name evidence="3" type="ORF">Cflav_PD5718</name>
</gene>
<dbReference type="Pfam" id="PF00892">
    <property type="entry name" value="EamA"/>
    <property type="match status" value="2"/>
</dbReference>
<feature type="transmembrane region" description="Helical" evidence="1">
    <location>
        <begin position="116"/>
        <end position="134"/>
    </location>
</feature>
<feature type="transmembrane region" description="Helical" evidence="1">
    <location>
        <begin position="185"/>
        <end position="203"/>
    </location>
</feature>
<dbReference type="STRING" id="320771.Cflav_PD5718"/>
<dbReference type="Proteomes" id="UP000003688">
    <property type="component" value="Unassembled WGS sequence"/>
</dbReference>
<evidence type="ECO:0000256" key="1">
    <source>
        <dbReference type="SAM" id="Phobius"/>
    </source>
</evidence>
<protein>
    <recommendedName>
        <fullName evidence="2">EamA domain-containing protein</fullName>
    </recommendedName>
</protein>
<dbReference type="SUPFAM" id="SSF103481">
    <property type="entry name" value="Multidrug resistance efflux transporter EmrE"/>
    <property type="match status" value="2"/>
</dbReference>
<dbReference type="RefSeq" id="WP_007412896.1">
    <property type="nucleotide sequence ID" value="NZ_ABOX02000002.1"/>
</dbReference>
<feature type="domain" description="EamA" evidence="2">
    <location>
        <begin position="147"/>
        <end position="302"/>
    </location>
</feature>
<keyword evidence="1" id="KW-0812">Transmembrane</keyword>
<dbReference type="AlphaFoldDB" id="B9XAP8"/>
<evidence type="ECO:0000313" key="3">
    <source>
        <dbReference type="EMBL" id="EEF63083.1"/>
    </source>
</evidence>
<dbReference type="GO" id="GO:0016020">
    <property type="term" value="C:membrane"/>
    <property type="evidence" value="ECO:0007669"/>
    <property type="project" value="InterPro"/>
</dbReference>
<evidence type="ECO:0000259" key="2">
    <source>
        <dbReference type="Pfam" id="PF00892"/>
    </source>
</evidence>
<keyword evidence="4" id="KW-1185">Reference proteome</keyword>
<feature type="transmembrane region" description="Helical" evidence="1">
    <location>
        <begin position="259"/>
        <end position="279"/>
    </location>
</feature>